<dbReference type="GO" id="GO:0016020">
    <property type="term" value="C:membrane"/>
    <property type="evidence" value="ECO:0007669"/>
    <property type="project" value="UniProtKB-SubCell"/>
</dbReference>
<evidence type="ECO:0000259" key="8">
    <source>
        <dbReference type="PROSITE" id="PS50850"/>
    </source>
</evidence>
<dbReference type="InterPro" id="IPR020846">
    <property type="entry name" value="MFS_dom"/>
</dbReference>
<dbReference type="SUPFAM" id="SSF103473">
    <property type="entry name" value="MFS general substrate transporter"/>
    <property type="match status" value="1"/>
</dbReference>
<evidence type="ECO:0000313" key="9">
    <source>
        <dbReference type="EMBL" id="KAF6226235.1"/>
    </source>
</evidence>
<feature type="transmembrane region" description="Helical" evidence="7">
    <location>
        <begin position="67"/>
        <end position="91"/>
    </location>
</feature>
<feature type="transmembrane region" description="Helical" evidence="7">
    <location>
        <begin position="133"/>
        <end position="151"/>
    </location>
</feature>
<name>A0A8H6FFB3_9LECA</name>
<dbReference type="GO" id="GO:0022857">
    <property type="term" value="F:transmembrane transporter activity"/>
    <property type="evidence" value="ECO:0007669"/>
    <property type="project" value="InterPro"/>
</dbReference>
<dbReference type="AlphaFoldDB" id="A0A8H6FFB3"/>
<feature type="compositionally biased region" description="Low complexity" evidence="6">
    <location>
        <begin position="250"/>
        <end position="261"/>
    </location>
</feature>
<sequence length="503" mass="53309">MTRDILAWRSRDASKAPPLLKYRSSYSFILGTVSIAVFTDIFLYGIIVPVIPFALTTRVGVAEADVQHWVSVLIAVYGAALLGASPICGYVADHTSSRRLPLLIGLLALLGSTLLLCLGTTLALLIIGRLLQGFSAAVVWTVGLALLADTVDHEMIGQAMGYVSMSMSVAVLVAPLLGGVVYARAGYYSVFFMAFGLIVLDIILRVVLVEKKIAKQWVPAEPETSPPSPSKTLSEKATGPQTTMDQPEHTPSTASAPESSAPPLTIFPTKRQLPPVFTLLGSRRLLAALFCSLIQSTLLTAWDAVLPLYVHRLFGWGSTGGGLIFLPLILPSFVAPLIGYWSDKRGPRVPTTLGFLLAVPFLVAMRAVNHGGIDQIVLLCALLSCLGVALSMAMTPLLAEITYIINVKEKSHPGVFGRRGAYATAYGLFNTAFAGGMLVGPIWGGFVTQGSGWKTMGWTLAVLALVGAGVAALLIGGWVGRKSAMEVEAVDGGSDGRKEEGEV</sequence>
<organism evidence="9 10">
    <name type="scientific">Letharia lupina</name>
    <dbReference type="NCBI Taxonomy" id="560253"/>
    <lineage>
        <taxon>Eukaryota</taxon>
        <taxon>Fungi</taxon>
        <taxon>Dikarya</taxon>
        <taxon>Ascomycota</taxon>
        <taxon>Pezizomycotina</taxon>
        <taxon>Lecanoromycetes</taxon>
        <taxon>OSLEUM clade</taxon>
        <taxon>Lecanoromycetidae</taxon>
        <taxon>Lecanorales</taxon>
        <taxon>Lecanorineae</taxon>
        <taxon>Parmeliaceae</taxon>
        <taxon>Letharia</taxon>
    </lineage>
</organism>
<dbReference type="PANTHER" id="PTHR23506:SF23">
    <property type="entry name" value="GH10249P"/>
    <property type="match status" value="1"/>
</dbReference>
<feature type="transmembrane region" description="Helical" evidence="7">
    <location>
        <begin position="353"/>
        <end position="370"/>
    </location>
</feature>
<dbReference type="InterPro" id="IPR011701">
    <property type="entry name" value="MFS"/>
</dbReference>
<keyword evidence="2" id="KW-0813">Transport</keyword>
<dbReference type="InterPro" id="IPR050930">
    <property type="entry name" value="MFS_Vesicular_Transporter"/>
</dbReference>
<feature type="region of interest" description="Disordered" evidence="6">
    <location>
        <begin position="219"/>
        <end position="261"/>
    </location>
</feature>
<dbReference type="PANTHER" id="PTHR23506">
    <property type="entry name" value="GH10249P"/>
    <property type="match status" value="1"/>
</dbReference>
<dbReference type="Pfam" id="PF07690">
    <property type="entry name" value="MFS_1"/>
    <property type="match status" value="1"/>
</dbReference>
<evidence type="ECO:0000256" key="3">
    <source>
        <dbReference type="ARBA" id="ARBA00022692"/>
    </source>
</evidence>
<feature type="domain" description="Major facilitator superfamily (MFS) profile" evidence="8">
    <location>
        <begin position="29"/>
        <end position="479"/>
    </location>
</feature>
<evidence type="ECO:0000256" key="5">
    <source>
        <dbReference type="ARBA" id="ARBA00023136"/>
    </source>
</evidence>
<feature type="transmembrane region" description="Helical" evidence="7">
    <location>
        <begin position="163"/>
        <end position="182"/>
    </location>
</feature>
<keyword evidence="4 7" id="KW-1133">Transmembrane helix</keyword>
<proteinExistence type="predicted"/>
<feature type="transmembrane region" description="Helical" evidence="7">
    <location>
        <begin position="103"/>
        <end position="127"/>
    </location>
</feature>
<dbReference type="Proteomes" id="UP000593566">
    <property type="component" value="Unassembled WGS sequence"/>
</dbReference>
<evidence type="ECO:0000256" key="6">
    <source>
        <dbReference type="SAM" id="MobiDB-lite"/>
    </source>
</evidence>
<dbReference type="CDD" id="cd17325">
    <property type="entry name" value="MFS_MdtG_SLC18_like"/>
    <property type="match status" value="1"/>
</dbReference>
<feature type="transmembrane region" description="Helical" evidence="7">
    <location>
        <begin position="455"/>
        <end position="475"/>
    </location>
</feature>
<protein>
    <recommendedName>
        <fullName evidence="8">Major facilitator superfamily (MFS) profile domain-containing protein</fullName>
    </recommendedName>
</protein>
<dbReference type="Gene3D" id="1.20.1250.20">
    <property type="entry name" value="MFS general substrate transporter like domains"/>
    <property type="match status" value="1"/>
</dbReference>
<dbReference type="InterPro" id="IPR036259">
    <property type="entry name" value="MFS_trans_sf"/>
</dbReference>
<comment type="caution">
    <text evidence="9">The sequence shown here is derived from an EMBL/GenBank/DDBJ whole genome shotgun (WGS) entry which is preliminary data.</text>
</comment>
<dbReference type="PROSITE" id="PS50850">
    <property type="entry name" value="MFS"/>
    <property type="match status" value="1"/>
</dbReference>
<reference evidence="9 10" key="1">
    <citation type="journal article" date="2020" name="Genomics">
        <title>Complete, high-quality genomes from long-read metagenomic sequencing of two wolf lichen thalli reveals enigmatic genome architecture.</title>
        <authorList>
            <person name="McKenzie S.K."/>
            <person name="Walston R.F."/>
            <person name="Allen J.L."/>
        </authorList>
    </citation>
    <scope>NUCLEOTIDE SEQUENCE [LARGE SCALE GENOMIC DNA]</scope>
    <source>
        <strain evidence="9">WasteWater1</strain>
    </source>
</reference>
<evidence type="ECO:0000256" key="1">
    <source>
        <dbReference type="ARBA" id="ARBA00004141"/>
    </source>
</evidence>
<feature type="transmembrane region" description="Helical" evidence="7">
    <location>
        <begin position="322"/>
        <end position="341"/>
    </location>
</feature>
<evidence type="ECO:0000256" key="4">
    <source>
        <dbReference type="ARBA" id="ARBA00022989"/>
    </source>
</evidence>
<feature type="transmembrane region" description="Helical" evidence="7">
    <location>
        <begin position="285"/>
        <end position="310"/>
    </location>
</feature>
<dbReference type="RefSeq" id="XP_037154788.1">
    <property type="nucleotide sequence ID" value="XM_037299962.1"/>
</dbReference>
<gene>
    <name evidence="9" type="ORF">HO133_009101</name>
</gene>
<evidence type="ECO:0000256" key="2">
    <source>
        <dbReference type="ARBA" id="ARBA00022448"/>
    </source>
</evidence>
<feature type="transmembrane region" description="Helical" evidence="7">
    <location>
        <begin position="376"/>
        <end position="399"/>
    </location>
</feature>
<comment type="subcellular location">
    <subcellularLocation>
        <location evidence="1">Membrane</location>
        <topology evidence="1">Multi-pass membrane protein</topology>
    </subcellularLocation>
</comment>
<feature type="transmembrane region" description="Helical" evidence="7">
    <location>
        <begin position="420"/>
        <end position="443"/>
    </location>
</feature>
<keyword evidence="3 7" id="KW-0812">Transmembrane</keyword>
<evidence type="ECO:0000313" key="10">
    <source>
        <dbReference type="Proteomes" id="UP000593566"/>
    </source>
</evidence>
<feature type="transmembrane region" description="Helical" evidence="7">
    <location>
        <begin position="28"/>
        <end position="55"/>
    </location>
</feature>
<keyword evidence="10" id="KW-1185">Reference proteome</keyword>
<accession>A0A8H6FFB3</accession>
<evidence type="ECO:0000256" key="7">
    <source>
        <dbReference type="SAM" id="Phobius"/>
    </source>
</evidence>
<feature type="transmembrane region" description="Helical" evidence="7">
    <location>
        <begin position="188"/>
        <end position="208"/>
    </location>
</feature>
<dbReference type="EMBL" id="JACCJB010000006">
    <property type="protein sequence ID" value="KAF6226235.1"/>
    <property type="molecule type" value="Genomic_DNA"/>
</dbReference>
<dbReference type="GeneID" id="59337496"/>
<keyword evidence="5 7" id="KW-0472">Membrane</keyword>